<reference evidence="1 2" key="1">
    <citation type="submission" date="2018-02" db="EMBL/GenBank/DDBJ databases">
        <title>Comparative analysis of genomes of three Brevibacillus laterosporus strains producers of potent antimicrobials isolated from silage.</title>
        <authorList>
            <person name="Kojic M."/>
            <person name="Miljkovic M."/>
            <person name="Studholme D."/>
            <person name="Filipic B."/>
        </authorList>
    </citation>
    <scope>NUCLEOTIDE SEQUENCE [LARGE SCALE GENOMIC DNA]</scope>
    <source>
        <strain evidence="1 2">BGSP11</strain>
    </source>
</reference>
<evidence type="ECO:0000313" key="1">
    <source>
        <dbReference type="EMBL" id="PPB02889.1"/>
    </source>
</evidence>
<dbReference type="EMBL" id="PRKQ01000011">
    <property type="protein sequence ID" value="PPB02889.1"/>
    <property type="molecule type" value="Genomic_DNA"/>
</dbReference>
<name>A0AAP8U5C3_BRELA</name>
<protein>
    <submittedName>
        <fullName evidence="1">Uncharacterized protein</fullName>
    </submittedName>
</protein>
<organism evidence="1 2">
    <name type="scientific">Brevibacillus laterosporus</name>
    <name type="common">Bacillus laterosporus</name>
    <dbReference type="NCBI Taxonomy" id="1465"/>
    <lineage>
        <taxon>Bacteria</taxon>
        <taxon>Bacillati</taxon>
        <taxon>Bacillota</taxon>
        <taxon>Bacilli</taxon>
        <taxon>Bacillales</taxon>
        <taxon>Paenibacillaceae</taxon>
        <taxon>Brevibacillus</taxon>
    </lineage>
</organism>
<gene>
    <name evidence="1" type="ORF">C4A77_10535</name>
</gene>
<proteinExistence type="predicted"/>
<sequence length="83" mass="9233">MMSLWVVDAEEEEEDIVVVVVEGSAISMVASKIAILRNIGKKFANVYLSTEQFVKHQLLMDLEMMTARDIAIDTTTTVIKNAS</sequence>
<evidence type="ECO:0000313" key="2">
    <source>
        <dbReference type="Proteomes" id="UP000239759"/>
    </source>
</evidence>
<dbReference type="AlphaFoldDB" id="A0AAP8U5C3"/>
<accession>A0AAP8U5C3</accession>
<comment type="caution">
    <text evidence="1">The sequence shown here is derived from an EMBL/GenBank/DDBJ whole genome shotgun (WGS) entry which is preliminary data.</text>
</comment>
<dbReference type="Proteomes" id="UP000239759">
    <property type="component" value="Unassembled WGS sequence"/>
</dbReference>